<keyword evidence="6" id="KW-0255">Endonuclease</keyword>
<dbReference type="Pfam" id="PF00078">
    <property type="entry name" value="RVT_1"/>
    <property type="match status" value="1"/>
</dbReference>
<keyword evidence="5" id="KW-0540">Nuclease</keyword>
<dbReference type="GO" id="GO:0004523">
    <property type="term" value="F:RNA-DNA hybrid ribonuclease activity"/>
    <property type="evidence" value="ECO:0007669"/>
    <property type="project" value="UniProtKB-EC"/>
</dbReference>
<organism evidence="10 11">
    <name type="scientific">Mesitornis unicolor</name>
    <name type="common">brown roatelo</name>
    <dbReference type="NCBI Taxonomy" id="54374"/>
    <lineage>
        <taxon>Eukaryota</taxon>
        <taxon>Metazoa</taxon>
        <taxon>Chordata</taxon>
        <taxon>Craniata</taxon>
        <taxon>Vertebrata</taxon>
        <taxon>Euteleostomi</taxon>
        <taxon>Archelosauria</taxon>
        <taxon>Archosauria</taxon>
        <taxon>Dinosauria</taxon>
        <taxon>Saurischia</taxon>
        <taxon>Theropoda</taxon>
        <taxon>Coelurosauria</taxon>
        <taxon>Aves</taxon>
        <taxon>Neognathae</taxon>
        <taxon>Neoaves</taxon>
        <taxon>Columbimorphae</taxon>
        <taxon>Mesitornithiformes</taxon>
        <taxon>Mesitornithidae</taxon>
        <taxon>Mesitornis</taxon>
    </lineage>
</organism>
<proteinExistence type="inferred from homology"/>
<dbReference type="Proteomes" id="UP000053369">
    <property type="component" value="Unassembled WGS sequence"/>
</dbReference>
<dbReference type="Pfam" id="PF06817">
    <property type="entry name" value="RVT_thumb"/>
    <property type="match status" value="1"/>
</dbReference>
<evidence type="ECO:0000259" key="9">
    <source>
        <dbReference type="PROSITE" id="PS50878"/>
    </source>
</evidence>
<evidence type="ECO:0000256" key="6">
    <source>
        <dbReference type="ARBA" id="ARBA00022759"/>
    </source>
</evidence>
<evidence type="ECO:0000256" key="2">
    <source>
        <dbReference type="ARBA" id="ARBA00012180"/>
    </source>
</evidence>
<dbReference type="PANTHER" id="PTHR41694">
    <property type="entry name" value="ENDOGENOUS RETROVIRUS GROUP K MEMBER POL PROTEIN"/>
    <property type="match status" value="1"/>
</dbReference>
<keyword evidence="11" id="KW-1185">Reference proteome</keyword>
<dbReference type="InterPro" id="IPR000477">
    <property type="entry name" value="RT_dom"/>
</dbReference>
<evidence type="ECO:0000256" key="1">
    <source>
        <dbReference type="ARBA" id="ARBA00010879"/>
    </source>
</evidence>
<evidence type="ECO:0000256" key="3">
    <source>
        <dbReference type="ARBA" id="ARBA00022679"/>
    </source>
</evidence>
<evidence type="ECO:0000256" key="5">
    <source>
        <dbReference type="ARBA" id="ARBA00022722"/>
    </source>
</evidence>
<evidence type="ECO:0000313" key="11">
    <source>
        <dbReference type="Proteomes" id="UP000053369"/>
    </source>
</evidence>
<dbReference type="InterPro" id="IPR010661">
    <property type="entry name" value="RVT_thumb"/>
</dbReference>
<evidence type="ECO:0000256" key="7">
    <source>
        <dbReference type="ARBA" id="ARBA00022801"/>
    </source>
</evidence>
<keyword evidence="4" id="KW-0548">Nucleotidyltransferase</keyword>
<sequence>LTWKTDTLIWVDQWSLPLEKLHALQELVMEQLTKGHIVPSTSPWNSSVFVIKKQTGKWRLLHDLQKINDAMEDMGTLQPGLPSPTMIPRHWHLTVIDLKDCFFNIPLHSDDASKFAFSVPSANMQAPLQRYQWVVLPQGMKNSPTICQWYVAKILSPVRTAMSGVLLYHYMDDILVAAQHHKVMEEAIALVTTAVNSAGLCIAPEKVQNIPPWKYLGWRIRAQTTVTQPIQIQTDIKNLHDIQKLLGTINWARALLGISNVDLGPLFELLKGDTDLRSPRSLGPEAIDSLQKVATAITLRQVHRWGPELPFYLII</sequence>
<dbReference type="Gene3D" id="3.30.70.270">
    <property type="match status" value="2"/>
</dbReference>
<feature type="domain" description="Reverse transcriptase" evidence="9">
    <location>
        <begin position="32"/>
        <end position="220"/>
    </location>
</feature>
<keyword evidence="8" id="KW-0695">RNA-directed DNA polymerase</keyword>
<dbReference type="Gene3D" id="3.10.10.10">
    <property type="entry name" value="HIV Type 1 Reverse Transcriptase, subunit A, domain 1"/>
    <property type="match status" value="1"/>
</dbReference>
<dbReference type="EMBL" id="KK812596">
    <property type="protein sequence ID" value="KFQ36609.1"/>
    <property type="molecule type" value="Genomic_DNA"/>
</dbReference>
<feature type="non-terminal residue" evidence="10">
    <location>
        <position position="315"/>
    </location>
</feature>
<protein>
    <recommendedName>
        <fullName evidence="2">ribonuclease H</fullName>
        <ecNumber evidence="2">3.1.26.4</ecNumber>
    </recommendedName>
</protein>
<dbReference type="InterPro" id="IPR043502">
    <property type="entry name" value="DNA/RNA_pol_sf"/>
</dbReference>
<evidence type="ECO:0000313" key="10">
    <source>
        <dbReference type="EMBL" id="KFQ36609.1"/>
    </source>
</evidence>
<keyword evidence="3" id="KW-0808">Transferase</keyword>
<dbReference type="PROSITE" id="PS50878">
    <property type="entry name" value="RT_POL"/>
    <property type="match status" value="1"/>
</dbReference>
<accession>A0A091RCD8</accession>
<dbReference type="GO" id="GO:0003964">
    <property type="term" value="F:RNA-directed DNA polymerase activity"/>
    <property type="evidence" value="ECO:0007669"/>
    <property type="project" value="UniProtKB-KW"/>
</dbReference>
<evidence type="ECO:0000256" key="8">
    <source>
        <dbReference type="ARBA" id="ARBA00022918"/>
    </source>
</evidence>
<dbReference type="PANTHER" id="PTHR41694:SF3">
    <property type="entry name" value="RNA-DIRECTED DNA POLYMERASE-RELATED"/>
    <property type="match status" value="1"/>
</dbReference>
<keyword evidence="7" id="KW-0378">Hydrolase</keyword>
<dbReference type="SUPFAM" id="SSF56672">
    <property type="entry name" value="DNA/RNA polymerases"/>
    <property type="match status" value="1"/>
</dbReference>
<evidence type="ECO:0000256" key="4">
    <source>
        <dbReference type="ARBA" id="ARBA00022695"/>
    </source>
</evidence>
<gene>
    <name evidence="10" type="ORF">N332_11909</name>
</gene>
<dbReference type="InterPro" id="IPR043128">
    <property type="entry name" value="Rev_trsase/Diguanyl_cyclase"/>
</dbReference>
<name>A0A091RCD8_9AVES</name>
<feature type="non-terminal residue" evidence="10">
    <location>
        <position position="1"/>
    </location>
</feature>
<dbReference type="GO" id="GO:0035613">
    <property type="term" value="F:RNA stem-loop binding"/>
    <property type="evidence" value="ECO:0007669"/>
    <property type="project" value="TreeGrafter"/>
</dbReference>
<comment type="similarity">
    <text evidence="1">Belongs to the beta type-B retroviral polymerase family. HERV class-II K(HML-2) pol subfamily.</text>
</comment>
<dbReference type="AlphaFoldDB" id="A0A091RCD8"/>
<reference evidence="10 11" key="1">
    <citation type="submission" date="2014-04" db="EMBL/GenBank/DDBJ databases">
        <title>Genome evolution of avian class.</title>
        <authorList>
            <person name="Zhang G."/>
            <person name="Li C."/>
        </authorList>
    </citation>
    <scope>NUCLEOTIDE SEQUENCE [LARGE SCALE GENOMIC DNA]</scope>
    <source>
        <strain evidence="10">BGI_N332</strain>
    </source>
</reference>
<dbReference type="EC" id="3.1.26.4" evidence="2"/>